<evidence type="ECO:0000256" key="1">
    <source>
        <dbReference type="ARBA" id="ARBA00006133"/>
    </source>
</evidence>
<comment type="caution">
    <text evidence="4">The sequence shown here is derived from an EMBL/GenBank/DDBJ whole genome shotgun (WGS) entry which is preliminary data.</text>
</comment>
<evidence type="ECO:0000313" key="4">
    <source>
        <dbReference type="EMBL" id="RWA14624.1"/>
    </source>
</evidence>
<feature type="compositionally biased region" description="Acidic residues" evidence="2">
    <location>
        <begin position="589"/>
        <end position="601"/>
    </location>
</feature>
<dbReference type="GO" id="GO:0051879">
    <property type="term" value="F:Hsp90 protein binding"/>
    <property type="evidence" value="ECO:0007669"/>
    <property type="project" value="TreeGrafter"/>
</dbReference>
<dbReference type="Proteomes" id="UP000286045">
    <property type="component" value="Unassembled WGS sequence"/>
</dbReference>
<dbReference type="Pfam" id="PF10193">
    <property type="entry name" value="Telomere_reg-2"/>
    <property type="match status" value="1"/>
</dbReference>
<dbReference type="InterPro" id="IPR038528">
    <property type="entry name" value="TEL2_C_sf"/>
</dbReference>
<comment type="similarity">
    <text evidence="1">Belongs to the TEL2 family.</text>
</comment>
<evidence type="ECO:0000256" key="2">
    <source>
        <dbReference type="SAM" id="MobiDB-lite"/>
    </source>
</evidence>
<dbReference type="FunFam" id="1.25.40.720:FF:000004">
    <property type="entry name" value="WGS project CABT00000000 data, contig 2.6"/>
    <property type="match status" value="1"/>
</dbReference>
<reference evidence="4 5" key="1">
    <citation type="submission" date="2018-12" db="EMBL/GenBank/DDBJ databases">
        <title>Draft genome sequence of Xylaria grammica IHI A82.</title>
        <authorList>
            <person name="Buettner E."/>
            <person name="Kellner H."/>
        </authorList>
    </citation>
    <scope>NUCLEOTIDE SEQUENCE [LARGE SCALE GENOMIC DNA]</scope>
    <source>
        <strain evidence="4 5">IHI A82</strain>
    </source>
</reference>
<name>A0A439DJM8_9PEZI</name>
<dbReference type="PANTHER" id="PTHR15830:SF10">
    <property type="entry name" value="TELOMERE LENGTH REGULATION PROTEIN TEL2 HOMOLOG"/>
    <property type="match status" value="1"/>
</dbReference>
<dbReference type="GO" id="GO:0005829">
    <property type="term" value="C:cytosol"/>
    <property type="evidence" value="ECO:0007669"/>
    <property type="project" value="TreeGrafter"/>
</dbReference>
<dbReference type="EMBL" id="RYZI01000005">
    <property type="protein sequence ID" value="RWA14624.1"/>
    <property type="molecule type" value="Genomic_DNA"/>
</dbReference>
<dbReference type="GO" id="GO:0042162">
    <property type="term" value="F:telomeric DNA binding"/>
    <property type="evidence" value="ECO:0007669"/>
    <property type="project" value="TreeGrafter"/>
</dbReference>
<gene>
    <name evidence="4" type="ORF">EKO27_g456</name>
</gene>
<proteinExistence type="inferred from homology"/>
<accession>A0A439DJM8</accession>
<protein>
    <recommendedName>
        <fullName evidence="3">Telomere length regulation protein conserved domain-containing protein</fullName>
    </recommendedName>
</protein>
<feature type="domain" description="Telomere length regulation protein conserved" evidence="3">
    <location>
        <begin position="630"/>
        <end position="740"/>
    </location>
</feature>
<dbReference type="GO" id="GO:0051083">
    <property type="term" value="P:'de novo' cotranslational protein folding"/>
    <property type="evidence" value="ECO:0007669"/>
    <property type="project" value="TreeGrafter"/>
</dbReference>
<dbReference type="InterPro" id="IPR051970">
    <property type="entry name" value="TEL2_Regulation"/>
</dbReference>
<keyword evidence="5" id="KW-1185">Reference proteome</keyword>
<organism evidence="4 5">
    <name type="scientific">Xylaria grammica</name>
    <dbReference type="NCBI Taxonomy" id="363999"/>
    <lineage>
        <taxon>Eukaryota</taxon>
        <taxon>Fungi</taxon>
        <taxon>Dikarya</taxon>
        <taxon>Ascomycota</taxon>
        <taxon>Pezizomycotina</taxon>
        <taxon>Sordariomycetes</taxon>
        <taxon>Xylariomycetidae</taxon>
        <taxon>Xylariales</taxon>
        <taxon>Xylariaceae</taxon>
        <taxon>Xylaria</taxon>
    </lineage>
</organism>
<dbReference type="Gene3D" id="1.25.40.720">
    <property type="entry name" value="Telomere length regulation protein 2, C-terminal domain"/>
    <property type="match status" value="2"/>
</dbReference>
<sequence>MADFLVPVSQTYTKRGESDEFLSLSKAAEPLKDLKTVFEGTSPEEALESLKNQPSYDTLLAVLGYLRNGGGNGPAFDIRTPGPLSAQIIHTLVTEIVPNYWTVLQESSDRGDDEPLLDCLRSLPGINAALTYIRSLIREFRSRPQDPSNSHVIFNLVYTLNLLARLLGGDGEVMRIWGHIASTNDPIRARPLRQELLSLFTGGRIVSLSAEAEDICRQEGRLIEPLWIADNKQYISWLARNQVQWAKIQSAEEDLKLCAEFGARALRLGHAGMLDRYFERQLLIIIFVEIFVRDLFNNLLLQDDTGKEIFSKLVDSYPLLEQRKVLLLLLKLLSDLYLNSINNSEANEEYPTIWASVSVLRSVVADNDAQKNNLVAWLTSASGAGVGEGCGIRRAAVAALAEYKEFISIVLERSLSQFSDQLYIKHTPILQQEGEFCEKSYQLQSLDANNYTAHAQVLLLSAGYVHRLTPIRLTVLMRSSVYLNAISNRLAESQSRARFLGMTVGEALSGLVHAKDTKLDFKMEEMATEEADWYKSLVHVSDKAGPLDPLRTSIPPSQPRSSNKPARPAKRQTPPRPRNIPAKTGFVIEEVEDDGEQDDPDLVPYAKPDSDAEESDDDPTLINRNKPKAPVYIRDLITYLRDTENYDKQKLALTTAPTLIRRKANYGTEVASHVEDLASLLIGLQDKFDLENFYSLRLQGMVAVVVAQPKKMAPWFAKTFFDGDYSLSQRASILIVLGLSGREIAGFEVSEYAATARFPSKILPNKVEKYYLQPSSAPNGLQAGANLKALPPNALDTLAQSLSRTFLAPMAAEAADAATGPDVLKLSSFTSRLGQSQTNSSITSRSKSKQRGIRSIPNTTASLISTSFFFPLSSRFQAAVRSSAMTKIIFQPYLLALYLKTLGLLIHAAGPSTLALPQMTAELWDLVLGVRGRCLGSNTTDNEGGGDMAVTHAVLLALAALLDVNEGDVRGLCERQGRHVVETMEWVGHVFHNTRGGEGAGEENDVKMLAAGILIRLREAVEKYQAVLVGDLVGLT</sequence>
<dbReference type="STRING" id="363999.A0A439DJM8"/>
<evidence type="ECO:0000313" key="5">
    <source>
        <dbReference type="Proteomes" id="UP000286045"/>
    </source>
</evidence>
<dbReference type="InterPro" id="IPR019337">
    <property type="entry name" value="Telomere_length_regulation_dom"/>
</dbReference>
<dbReference type="PANTHER" id="PTHR15830">
    <property type="entry name" value="TELOMERE LENGTH REGULATION PROTEIN TEL2 FAMILY MEMBER"/>
    <property type="match status" value="1"/>
</dbReference>
<dbReference type="AlphaFoldDB" id="A0A439DJM8"/>
<feature type="region of interest" description="Disordered" evidence="2">
    <location>
        <begin position="545"/>
        <end position="625"/>
    </location>
</feature>
<evidence type="ECO:0000259" key="3">
    <source>
        <dbReference type="Pfam" id="PF10193"/>
    </source>
</evidence>